<evidence type="ECO:0000256" key="4">
    <source>
        <dbReference type="ARBA" id="ARBA00022679"/>
    </source>
</evidence>
<evidence type="ECO:0000256" key="3">
    <source>
        <dbReference type="ARBA" id="ARBA00022553"/>
    </source>
</evidence>
<keyword evidence="6" id="KW-0547">Nucleotide-binding</keyword>
<sequence>MKIKSKARAKQHPHNYQTKLFYTYSTLIFIILLILAVLIFTLFYRYNYEKAIDSQNQIAEKSSQQLDTLLSSMDKLANGLLFNQDFMNMIRDDTAARTQYNENNKKILSMIVSLDAPLIETYRVMVSTPQAYYTFVKSGEDQTYIAQALKDYPYQDLLDQVKGRKIILPTHPDTFSPKDIPVISVLRNITDYTGRKYGMVEVQNEYEKVEDICTIESSIGEMAVFSENGQLIYPWGTEDADTGFLNSLFPSLNAREEEAGNYRFDRCEVAYSRSHYSGWTTVIYQPANRIVSFSNYIFLAIFLTFLAITFVTLVLVKKLTVRLTQPLTELNESLHEVSLDHLAVTLSQSYDIAEIDQINGSFHTMFLKLKESIAQTVESRANEERANYLALQSQMNPHTIYNTIAMIESISYMHGDKEIAELCVYFSRMLRYISDYTRHHYTVKDEVGHLENYSNLMKKRYEGQLQVTIDADPALYQKELPKFTLQPLFENSIKYGFYEADQLLLIEVHIKPLPGGWYILIEDSGSGITPDKVREIYRQFSHCDKRLKANDEVINMKIGNLSLSNLYIRMRILYGEGFSFQIGNQPQGGCRIYIEIPDSPNEKKES</sequence>
<name>A0A949NB90_9FIRM</name>
<evidence type="ECO:0000256" key="10">
    <source>
        <dbReference type="ARBA" id="ARBA00023012"/>
    </source>
</evidence>
<gene>
    <name evidence="14" type="ORF">KTH89_12325</name>
</gene>
<dbReference type="Proteomes" id="UP000712157">
    <property type="component" value="Unassembled WGS sequence"/>
</dbReference>
<evidence type="ECO:0000256" key="1">
    <source>
        <dbReference type="ARBA" id="ARBA00004651"/>
    </source>
</evidence>
<keyword evidence="3" id="KW-0597">Phosphoprotein</keyword>
<evidence type="ECO:0000259" key="13">
    <source>
        <dbReference type="PROSITE" id="PS50885"/>
    </source>
</evidence>
<evidence type="ECO:0000256" key="12">
    <source>
        <dbReference type="SAM" id="Phobius"/>
    </source>
</evidence>
<dbReference type="InterPro" id="IPR050640">
    <property type="entry name" value="Bact_2-comp_sensor_kinase"/>
</dbReference>
<keyword evidence="8" id="KW-0067">ATP-binding</keyword>
<organism evidence="14 15">
    <name type="scientific">Diplocloster agilis</name>
    <dbReference type="NCBI Taxonomy" id="2850323"/>
    <lineage>
        <taxon>Bacteria</taxon>
        <taxon>Bacillati</taxon>
        <taxon>Bacillota</taxon>
        <taxon>Clostridia</taxon>
        <taxon>Lachnospirales</taxon>
        <taxon>Lachnospiraceae</taxon>
        <taxon>Diplocloster</taxon>
    </lineage>
</organism>
<comment type="caution">
    <text evidence="14">The sequence shown here is derived from an EMBL/GenBank/DDBJ whole genome shotgun (WGS) entry which is preliminary data.</text>
</comment>
<proteinExistence type="predicted"/>
<dbReference type="Gene3D" id="6.10.340.10">
    <property type="match status" value="1"/>
</dbReference>
<keyword evidence="9 12" id="KW-1133">Transmembrane helix</keyword>
<accession>A0A949NB90</accession>
<dbReference type="Pfam" id="PF06580">
    <property type="entry name" value="His_kinase"/>
    <property type="match status" value="1"/>
</dbReference>
<dbReference type="RefSeq" id="WP_238721913.1">
    <property type="nucleotide sequence ID" value="NZ_JAHQCW010000019.1"/>
</dbReference>
<dbReference type="AlphaFoldDB" id="A0A949NB90"/>
<evidence type="ECO:0000256" key="11">
    <source>
        <dbReference type="ARBA" id="ARBA00023136"/>
    </source>
</evidence>
<keyword evidence="15" id="KW-1185">Reference proteome</keyword>
<evidence type="ECO:0000313" key="14">
    <source>
        <dbReference type="EMBL" id="MBU9737327.1"/>
    </source>
</evidence>
<keyword evidence="7 14" id="KW-0418">Kinase</keyword>
<dbReference type="InterPro" id="IPR003594">
    <property type="entry name" value="HATPase_dom"/>
</dbReference>
<keyword evidence="4" id="KW-0808">Transferase</keyword>
<evidence type="ECO:0000256" key="9">
    <source>
        <dbReference type="ARBA" id="ARBA00022989"/>
    </source>
</evidence>
<protein>
    <submittedName>
        <fullName evidence="14">Histidine kinase</fullName>
    </submittedName>
</protein>
<dbReference type="GO" id="GO:0005524">
    <property type="term" value="F:ATP binding"/>
    <property type="evidence" value="ECO:0007669"/>
    <property type="project" value="UniProtKB-KW"/>
</dbReference>
<keyword evidence="11 12" id="KW-0472">Membrane</keyword>
<evidence type="ECO:0000256" key="6">
    <source>
        <dbReference type="ARBA" id="ARBA00022741"/>
    </source>
</evidence>
<dbReference type="PANTHER" id="PTHR34220:SF11">
    <property type="entry name" value="SENSOR PROTEIN KINASE HPTS"/>
    <property type="match status" value="1"/>
</dbReference>
<evidence type="ECO:0000256" key="2">
    <source>
        <dbReference type="ARBA" id="ARBA00022475"/>
    </source>
</evidence>
<keyword evidence="2" id="KW-1003">Cell membrane</keyword>
<evidence type="ECO:0000256" key="7">
    <source>
        <dbReference type="ARBA" id="ARBA00022777"/>
    </source>
</evidence>
<comment type="subcellular location">
    <subcellularLocation>
        <location evidence="1">Cell membrane</location>
        <topology evidence="1">Multi-pass membrane protein</topology>
    </subcellularLocation>
</comment>
<feature type="domain" description="HAMP" evidence="13">
    <location>
        <begin position="321"/>
        <end position="374"/>
    </location>
</feature>
<evidence type="ECO:0000256" key="8">
    <source>
        <dbReference type="ARBA" id="ARBA00022840"/>
    </source>
</evidence>
<dbReference type="SUPFAM" id="SSF55874">
    <property type="entry name" value="ATPase domain of HSP90 chaperone/DNA topoisomerase II/histidine kinase"/>
    <property type="match status" value="1"/>
</dbReference>
<reference evidence="14" key="1">
    <citation type="submission" date="2021-06" db="EMBL/GenBank/DDBJ databases">
        <title>Description of novel taxa of the family Lachnospiraceae.</title>
        <authorList>
            <person name="Chaplin A.V."/>
            <person name="Sokolova S.R."/>
            <person name="Pikina A.P."/>
            <person name="Korzhanova M."/>
            <person name="Belova V."/>
            <person name="Korostin D."/>
            <person name="Efimov B.A."/>
        </authorList>
    </citation>
    <scope>NUCLEOTIDE SEQUENCE</scope>
    <source>
        <strain evidence="14">ASD5720</strain>
    </source>
</reference>
<dbReference type="InterPro" id="IPR003660">
    <property type="entry name" value="HAMP_dom"/>
</dbReference>
<feature type="transmembrane region" description="Helical" evidence="12">
    <location>
        <begin position="21"/>
        <end position="44"/>
    </location>
</feature>
<evidence type="ECO:0000256" key="5">
    <source>
        <dbReference type="ARBA" id="ARBA00022692"/>
    </source>
</evidence>
<dbReference type="PANTHER" id="PTHR34220">
    <property type="entry name" value="SENSOR HISTIDINE KINASE YPDA"/>
    <property type="match status" value="1"/>
</dbReference>
<dbReference type="GO" id="GO:0005886">
    <property type="term" value="C:plasma membrane"/>
    <property type="evidence" value="ECO:0007669"/>
    <property type="project" value="UniProtKB-SubCell"/>
</dbReference>
<dbReference type="Pfam" id="PF02518">
    <property type="entry name" value="HATPase_c"/>
    <property type="match status" value="1"/>
</dbReference>
<dbReference type="EMBL" id="JAHQCW010000019">
    <property type="protein sequence ID" value="MBU9737327.1"/>
    <property type="molecule type" value="Genomic_DNA"/>
</dbReference>
<keyword evidence="10" id="KW-0902">Two-component regulatory system</keyword>
<dbReference type="InterPro" id="IPR036890">
    <property type="entry name" value="HATPase_C_sf"/>
</dbReference>
<dbReference type="GO" id="GO:0000155">
    <property type="term" value="F:phosphorelay sensor kinase activity"/>
    <property type="evidence" value="ECO:0007669"/>
    <property type="project" value="InterPro"/>
</dbReference>
<dbReference type="Gene3D" id="3.30.565.10">
    <property type="entry name" value="Histidine kinase-like ATPase, C-terminal domain"/>
    <property type="match status" value="1"/>
</dbReference>
<dbReference type="PROSITE" id="PS50885">
    <property type="entry name" value="HAMP"/>
    <property type="match status" value="1"/>
</dbReference>
<feature type="transmembrane region" description="Helical" evidence="12">
    <location>
        <begin position="296"/>
        <end position="316"/>
    </location>
</feature>
<evidence type="ECO:0000313" key="15">
    <source>
        <dbReference type="Proteomes" id="UP000712157"/>
    </source>
</evidence>
<keyword evidence="5 12" id="KW-0812">Transmembrane</keyword>
<dbReference type="InterPro" id="IPR010559">
    <property type="entry name" value="Sig_transdc_His_kin_internal"/>
</dbReference>